<dbReference type="Proteomes" id="UP001230504">
    <property type="component" value="Unassembled WGS sequence"/>
</dbReference>
<dbReference type="RefSeq" id="XP_060417366.1">
    <property type="nucleotide sequence ID" value="XM_060553211.1"/>
</dbReference>
<evidence type="ECO:0000313" key="2">
    <source>
        <dbReference type="EMBL" id="KAK1596513.1"/>
    </source>
</evidence>
<dbReference type="GeneID" id="85437451"/>
<keyword evidence="1" id="KW-0732">Signal</keyword>
<keyword evidence="3" id="KW-1185">Reference proteome</keyword>
<dbReference type="AlphaFoldDB" id="A0AAD8Q5Y1"/>
<evidence type="ECO:0000256" key="1">
    <source>
        <dbReference type="SAM" id="SignalP"/>
    </source>
</evidence>
<reference evidence="2" key="1">
    <citation type="submission" date="2021-06" db="EMBL/GenBank/DDBJ databases">
        <title>Comparative genomics, transcriptomics and evolutionary studies reveal genomic signatures of adaptation to plant cell wall in hemibiotrophic fungi.</title>
        <authorList>
            <consortium name="DOE Joint Genome Institute"/>
            <person name="Baroncelli R."/>
            <person name="Diaz J.F."/>
            <person name="Benocci T."/>
            <person name="Peng M."/>
            <person name="Battaglia E."/>
            <person name="Haridas S."/>
            <person name="Andreopoulos W."/>
            <person name="Labutti K."/>
            <person name="Pangilinan J."/>
            <person name="Floch G.L."/>
            <person name="Makela M.R."/>
            <person name="Henrissat B."/>
            <person name="Grigoriev I.V."/>
            <person name="Crouch J.A."/>
            <person name="De Vries R.P."/>
            <person name="Sukno S.A."/>
            <person name="Thon M.R."/>
        </authorList>
    </citation>
    <scope>NUCLEOTIDE SEQUENCE</scope>
    <source>
        <strain evidence="2">CBS 125086</strain>
    </source>
</reference>
<gene>
    <name evidence="2" type="ORF">LY79DRAFT_47159</name>
</gene>
<organism evidence="2 3">
    <name type="scientific">Colletotrichum navitas</name>
    <dbReference type="NCBI Taxonomy" id="681940"/>
    <lineage>
        <taxon>Eukaryota</taxon>
        <taxon>Fungi</taxon>
        <taxon>Dikarya</taxon>
        <taxon>Ascomycota</taxon>
        <taxon>Pezizomycotina</taxon>
        <taxon>Sordariomycetes</taxon>
        <taxon>Hypocreomycetidae</taxon>
        <taxon>Glomerellales</taxon>
        <taxon>Glomerellaceae</taxon>
        <taxon>Colletotrichum</taxon>
        <taxon>Colletotrichum graminicola species complex</taxon>
    </lineage>
</organism>
<evidence type="ECO:0000313" key="3">
    <source>
        <dbReference type="Proteomes" id="UP001230504"/>
    </source>
</evidence>
<dbReference type="EMBL" id="JAHLJV010000011">
    <property type="protein sequence ID" value="KAK1596513.1"/>
    <property type="molecule type" value="Genomic_DNA"/>
</dbReference>
<name>A0AAD8Q5Y1_9PEZI</name>
<sequence length="119" mass="13507">MSHILPALCLSTLCLLDQLDYKSENCNLSSNLIPELAFCHKGRSRSCTIKCPAYGLRHLSLKNKCEDPDLTVNIQCCAKNSKTHWLVMWAMTLNIETLRLFTRSYVILGLPNLVVDRQP</sequence>
<comment type="caution">
    <text evidence="2">The sequence shown here is derived from an EMBL/GenBank/DDBJ whole genome shotgun (WGS) entry which is preliminary data.</text>
</comment>
<protein>
    <submittedName>
        <fullName evidence="2">Uncharacterized protein</fullName>
    </submittedName>
</protein>
<feature type="signal peptide" evidence="1">
    <location>
        <begin position="1"/>
        <end position="16"/>
    </location>
</feature>
<feature type="chain" id="PRO_5042286371" evidence="1">
    <location>
        <begin position="17"/>
        <end position="119"/>
    </location>
</feature>
<accession>A0AAD8Q5Y1</accession>
<proteinExistence type="predicted"/>